<feature type="coiled-coil region" evidence="11">
    <location>
        <begin position="225"/>
        <end position="255"/>
    </location>
</feature>
<comment type="caution">
    <text evidence="14">The sequence shown here is derived from an EMBL/GenBank/DDBJ whole genome shotgun (WGS) entry which is preliminary data.</text>
</comment>
<dbReference type="InterPro" id="IPR001412">
    <property type="entry name" value="aa-tRNA-synth_I_CS"/>
</dbReference>
<dbReference type="Pfam" id="PF03485">
    <property type="entry name" value="Arg_tRNA_synt_N"/>
    <property type="match status" value="1"/>
</dbReference>
<dbReference type="GO" id="GO:0006420">
    <property type="term" value="P:arginyl-tRNA aminoacylation"/>
    <property type="evidence" value="ECO:0007669"/>
    <property type="project" value="UniProtKB-UniRule"/>
</dbReference>
<evidence type="ECO:0000256" key="7">
    <source>
        <dbReference type="ARBA" id="ARBA00023146"/>
    </source>
</evidence>
<dbReference type="InterPro" id="IPR036695">
    <property type="entry name" value="Arg-tRNA-synth_N_sf"/>
</dbReference>
<evidence type="ECO:0000313" key="14">
    <source>
        <dbReference type="EMBL" id="OQP60328.1"/>
    </source>
</evidence>
<comment type="subcellular location">
    <subcellularLocation>
        <location evidence="9">Cytoplasm</location>
    </subcellularLocation>
</comment>
<comment type="subunit">
    <text evidence="9">Monomer.</text>
</comment>
<name>A0A1V9FPS6_9BACT</name>
<keyword evidence="7 9" id="KW-0030">Aminoacyl-tRNA synthetase</keyword>
<dbReference type="AlphaFoldDB" id="A0A1V9FPS6"/>
<organism evidence="14 15">
    <name type="scientific">Niastella populi</name>
    <dbReference type="NCBI Taxonomy" id="550983"/>
    <lineage>
        <taxon>Bacteria</taxon>
        <taxon>Pseudomonadati</taxon>
        <taxon>Bacteroidota</taxon>
        <taxon>Chitinophagia</taxon>
        <taxon>Chitinophagales</taxon>
        <taxon>Chitinophagaceae</taxon>
        <taxon>Niastella</taxon>
    </lineage>
</organism>
<keyword evidence="15" id="KW-1185">Reference proteome</keyword>
<dbReference type="InterPro" id="IPR005148">
    <property type="entry name" value="Arg-tRNA-synth_N"/>
</dbReference>
<dbReference type="STRING" id="550983.A4R26_19935"/>
<evidence type="ECO:0000256" key="8">
    <source>
        <dbReference type="ARBA" id="ARBA00049339"/>
    </source>
</evidence>
<evidence type="ECO:0000256" key="5">
    <source>
        <dbReference type="ARBA" id="ARBA00022840"/>
    </source>
</evidence>
<feature type="domain" description="DALR anticodon binding" evidence="12">
    <location>
        <begin position="500"/>
        <end position="613"/>
    </location>
</feature>
<feature type="domain" description="Arginyl tRNA synthetase N-terminal" evidence="13">
    <location>
        <begin position="5"/>
        <end position="89"/>
    </location>
</feature>
<dbReference type="Pfam" id="PF05746">
    <property type="entry name" value="DALR_1"/>
    <property type="match status" value="1"/>
</dbReference>
<dbReference type="SMART" id="SM01016">
    <property type="entry name" value="Arg_tRNA_synt_N"/>
    <property type="match status" value="1"/>
</dbReference>
<dbReference type="EMBL" id="LWBP01000156">
    <property type="protein sequence ID" value="OQP60328.1"/>
    <property type="molecule type" value="Genomic_DNA"/>
</dbReference>
<dbReference type="NCBIfam" id="TIGR00456">
    <property type="entry name" value="argS"/>
    <property type="match status" value="1"/>
</dbReference>
<dbReference type="SUPFAM" id="SSF55190">
    <property type="entry name" value="Arginyl-tRNA synthetase (ArgRS), N-terminal 'additional' domain"/>
    <property type="match status" value="1"/>
</dbReference>
<dbReference type="PANTHER" id="PTHR11956:SF5">
    <property type="entry name" value="ARGININE--TRNA LIGASE, CYTOPLASMIC"/>
    <property type="match status" value="1"/>
</dbReference>
<evidence type="ECO:0000256" key="6">
    <source>
        <dbReference type="ARBA" id="ARBA00022917"/>
    </source>
</evidence>
<keyword evidence="11" id="KW-0175">Coiled coil</keyword>
<keyword evidence="6 9" id="KW-0648">Protein biosynthesis</keyword>
<keyword evidence="4 9" id="KW-0547">Nucleotide-binding</keyword>
<dbReference type="PROSITE" id="PS00178">
    <property type="entry name" value="AA_TRNA_LIGASE_I"/>
    <property type="match status" value="1"/>
</dbReference>
<keyword evidence="5 9" id="KW-0067">ATP-binding</keyword>
<dbReference type="OrthoDB" id="9805987at2"/>
<evidence type="ECO:0000256" key="9">
    <source>
        <dbReference type="HAMAP-Rule" id="MF_00123"/>
    </source>
</evidence>
<dbReference type="PANTHER" id="PTHR11956">
    <property type="entry name" value="ARGINYL-TRNA SYNTHETASE"/>
    <property type="match status" value="1"/>
</dbReference>
<dbReference type="EC" id="6.1.1.19" evidence="9"/>
<evidence type="ECO:0000259" key="12">
    <source>
        <dbReference type="SMART" id="SM00836"/>
    </source>
</evidence>
<keyword evidence="3 9" id="KW-0436">Ligase</keyword>
<dbReference type="Proteomes" id="UP000192276">
    <property type="component" value="Unassembled WGS sequence"/>
</dbReference>
<keyword evidence="2 9" id="KW-0963">Cytoplasm</keyword>
<proteinExistence type="inferred from homology"/>
<reference evidence="15" key="1">
    <citation type="submission" date="2016-04" db="EMBL/GenBank/DDBJ databases">
        <authorList>
            <person name="Chen L."/>
            <person name="Zhuang W."/>
            <person name="Wang G."/>
        </authorList>
    </citation>
    <scope>NUCLEOTIDE SEQUENCE [LARGE SCALE GENOMIC DNA]</scope>
    <source>
        <strain evidence="15">208</strain>
    </source>
</reference>
<evidence type="ECO:0000256" key="10">
    <source>
        <dbReference type="RuleBase" id="RU363038"/>
    </source>
</evidence>
<dbReference type="GO" id="GO:0005737">
    <property type="term" value="C:cytoplasm"/>
    <property type="evidence" value="ECO:0007669"/>
    <property type="project" value="UniProtKB-SubCell"/>
</dbReference>
<gene>
    <name evidence="9" type="primary">argS</name>
    <name evidence="14" type="ORF">A4R26_19935</name>
</gene>
<evidence type="ECO:0000256" key="1">
    <source>
        <dbReference type="ARBA" id="ARBA00005594"/>
    </source>
</evidence>
<dbReference type="InterPro" id="IPR035684">
    <property type="entry name" value="ArgRS_core"/>
</dbReference>
<dbReference type="InterPro" id="IPR014729">
    <property type="entry name" value="Rossmann-like_a/b/a_fold"/>
</dbReference>
<evidence type="ECO:0000259" key="13">
    <source>
        <dbReference type="SMART" id="SM01016"/>
    </source>
</evidence>
<dbReference type="GO" id="GO:0004814">
    <property type="term" value="F:arginine-tRNA ligase activity"/>
    <property type="evidence" value="ECO:0007669"/>
    <property type="project" value="UniProtKB-UniRule"/>
</dbReference>
<dbReference type="InterPro" id="IPR009080">
    <property type="entry name" value="tRNAsynth_Ia_anticodon-bd"/>
</dbReference>
<accession>A0A1V9FPS6</accession>
<comment type="catalytic activity">
    <reaction evidence="8 9">
        <text>tRNA(Arg) + L-arginine + ATP = L-arginyl-tRNA(Arg) + AMP + diphosphate</text>
        <dbReference type="Rhea" id="RHEA:20301"/>
        <dbReference type="Rhea" id="RHEA-COMP:9658"/>
        <dbReference type="Rhea" id="RHEA-COMP:9673"/>
        <dbReference type="ChEBI" id="CHEBI:30616"/>
        <dbReference type="ChEBI" id="CHEBI:32682"/>
        <dbReference type="ChEBI" id="CHEBI:33019"/>
        <dbReference type="ChEBI" id="CHEBI:78442"/>
        <dbReference type="ChEBI" id="CHEBI:78513"/>
        <dbReference type="ChEBI" id="CHEBI:456215"/>
        <dbReference type="EC" id="6.1.1.19"/>
    </reaction>
</comment>
<dbReference type="GO" id="GO:0005524">
    <property type="term" value="F:ATP binding"/>
    <property type="evidence" value="ECO:0007669"/>
    <property type="project" value="UniProtKB-UniRule"/>
</dbReference>
<dbReference type="SUPFAM" id="SSF47323">
    <property type="entry name" value="Anticodon-binding domain of a subclass of class I aminoacyl-tRNA synthetases"/>
    <property type="match status" value="1"/>
</dbReference>
<evidence type="ECO:0000256" key="11">
    <source>
        <dbReference type="SAM" id="Coils"/>
    </source>
</evidence>
<evidence type="ECO:0000256" key="3">
    <source>
        <dbReference type="ARBA" id="ARBA00022598"/>
    </source>
</evidence>
<evidence type="ECO:0000256" key="4">
    <source>
        <dbReference type="ARBA" id="ARBA00022741"/>
    </source>
</evidence>
<dbReference type="Pfam" id="PF00750">
    <property type="entry name" value="tRNA-synt_1d"/>
    <property type="match status" value="2"/>
</dbReference>
<dbReference type="SMART" id="SM00836">
    <property type="entry name" value="DALR_1"/>
    <property type="match status" value="1"/>
</dbReference>
<dbReference type="Gene3D" id="3.40.50.620">
    <property type="entry name" value="HUPs"/>
    <property type="match status" value="1"/>
</dbReference>
<dbReference type="InterPro" id="IPR001278">
    <property type="entry name" value="Arg-tRNA-ligase"/>
</dbReference>
<evidence type="ECO:0000256" key="2">
    <source>
        <dbReference type="ARBA" id="ARBA00022490"/>
    </source>
</evidence>
<protein>
    <recommendedName>
        <fullName evidence="9">Arginine--tRNA ligase</fullName>
        <ecNumber evidence="9">6.1.1.19</ecNumber>
    </recommendedName>
    <alternativeName>
        <fullName evidence="9">Arginyl-tRNA synthetase</fullName>
        <shortName evidence="9">ArgRS</shortName>
    </alternativeName>
</protein>
<feature type="coiled-coil region" evidence="11">
    <location>
        <begin position="421"/>
        <end position="452"/>
    </location>
</feature>
<dbReference type="RefSeq" id="WP_081164436.1">
    <property type="nucleotide sequence ID" value="NZ_LWBP01000156.1"/>
</dbReference>
<dbReference type="HAMAP" id="MF_00123">
    <property type="entry name" value="Arg_tRNA_synth"/>
    <property type="match status" value="1"/>
</dbReference>
<dbReference type="SUPFAM" id="SSF52374">
    <property type="entry name" value="Nucleotidylyl transferase"/>
    <property type="match status" value="1"/>
</dbReference>
<evidence type="ECO:0000313" key="15">
    <source>
        <dbReference type="Proteomes" id="UP000192276"/>
    </source>
</evidence>
<sequence length="613" mass="69477">MAIVSVIQSAVSAQISQLYQVNIEPSSITVSETKPEFEGDYTVVLFALLKTLKKKPEELGTELGQALVAGNAALFSGFNVIKGFLNLAVSDSWWLQFLKEQYNNADYGRQPRNGQRVMVEYSSPNTNKPLHLGHLRNNFLGWSVAEIYKANGYEVVKTCIANDRGIHICKSMIAWQRFGNGATPESTGIKGDHLVGDYYVMFGNVLKEQMKPILEKKLAALIADGKTEEEALKYLKDKKDELEKEAEIMQAAQQMLVDWEAGKPDVVELWRTMNSWVYKGFDETYKRIGSNFDKIYYESETYLLGKDLVEEGLRKKVFFLKDDGSAWVDLTGDGLDQKIVRRRDGTAVYITQDIGLAHEKQKEFHCNRSIYVVGDEQNYHFKVLKLICQKLGIEGADGIYHLSYGMVELPTGKMKTREGTVVDADDMLDEMIREAKKKREEKEKELNKTAELSAAELQELDEIVGSGAIKFFLVRVDPQKRMIFNPEESIDLHGFTATAVQYTYARTQSVFRKEMYTGGEPGADLLPLEKEMIIKLERYADIIRQAGDEMNPSAIAGYVYEVAKLYNSFYNEHSILKAETPVKKELRLQINQMTAHVIKSGMALLGIRVPDRM</sequence>
<comment type="similarity">
    <text evidence="1 9 10">Belongs to the class-I aminoacyl-tRNA synthetase family.</text>
</comment>
<dbReference type="Gene3D" id="3.30.1360.70">
    <property type="entry name" value="Arginyl tRNA synthetase N-terminal domain"/>
    <property type="match status" value="1"/>
</dbReference>
<dbReference type="Gene3D" id="1.10.730.10">
    <property type="entry name" value="Isoleucyl-tRNA Synthetase, Domain 1"/>
    <property type="match status" value="1"/>
</dbReference>
<dbReference type="InterPro" id="IPR008909">
    <property type="entry name" value="DALR_anticod-bd"/>
</dbReference>
<dbReference type="PRINTS" id="PR01038">
    <property type="entry name" value="TRNASYNTHARG"/>
</dbReference>
<feature type="short sequence motif" description="'HIGH' region" evidence="9">
    <location>
        <begin position="124"/>
        <end position="134"/>
    </location>
</feature>